<comment type="caution">
    <text evidence="2">The sequence shown here is derived from an EMBL/GenBank/DDBJ whole genome shotgun (WGS) entry which is preliminary data.</text>
</comment>
<dbReference type="GO" id="GO:0005643">
    <property type="term" value="C:nuclear pore"/>
    <property type="evidence" value="ECO:0007669"/>
    <property type="project" value="TreeGrafter"/>
</dbReference>
<proteinExistence type="predicted"/>
<feature type="region of interest" description="Disordered" evidence="1">
    <location>
        <begin position="59"/>
        <end position="80"/>
    </location>
</feature>
<gene>
    <name evidence="2" type="ORF">HYALB_00007235</name>
</gene>
<dbReference type="PANTHER" id="PTHR18898:SF2">
    <property type="entry name" value="NUCLEOPROTEIN TPR"/>
    <property type="match status" value="1"/>
</dbReference>
<organism evidence="2 3">
    <name type="scientific">Hymenoscyphus albidus</name>
    <dbReference type="NCBI Taxonomy" id="595503"/>
    <lineage>
        <taxon>Eukaryota</taxon>
        <taxon>Fungi</taxon>
        <taxon>Dikarya</taxon>
        <taxon>Ascomycota</taxon>
        <taxon>Pezizomycotina</taxon>
        <taxon>Leotiomycetes</taxon>
        <taxon>Helotiales</taxon>
        <taxon>Helotiaceae</taxon>
        <taxon>Hymenoscyphus</taxon>
    </lineage>
</organism>
<reference evidence="2" key="1">
    <citation type="submission" date="2021-07" db="EMBL/GenBank/DDBJ databases">
        <authorList>
            <person name="Durling M."/>
        </authorList>
    </citation>
    <scope>NUCLEOTIDE SEQUENCE</scope>
</reference>
<dbReference type="Proteomes" id="UP000701801">
    <property type="component" value="Unassembled WGS sequence"/>
</dbReference>
<dbReference type="GO" id="GO:1901673">
    <property type="term" value="P:regulation of mitotic spindle assembly"/>
    <property type="evidence" value="ECO:0007669"/>
    <property type="project" value="TreeGrafter"/>
</dbReference>
<dbReference type="GO" id="GO:0017056">
    <property type="term" value="F:structural constituent of nuclear pore"/>
    <property type="evidence" value="ECO:0007669"/>
    <property type="project" value="TreeGrafter"/>
</dbReference>
<name>A0A9N9LG85_9HELO</name>
<evidence type="ECO:0000313" key="2">
    <source>
        <dbReference type="EMBL" id="CAG8971754.1"/>
    </source>
</evidence>
<feature type="compositionally biased region" description="Polar residues" evidence="1">
    <location>
        <begin position="228"/>
        <end position="291"/>
    </location>
</feature>
<feature type="region of interest" description="Disordered" evidence="1">
    <location>
        <begin position="228"/>
        <end position="308"/>
    </location>
</feature>
<feature type="compositionally biased region" description="Basic and acidic residues" evidence="1">
    <location>
        <begin position="59"/>
        <end position="76"/>
    </location>
</feature>
<accession>A0A9N9LG85</accession>
<dbReference type="GO" id="GO:0006406">
    <property type="term" value="P:mRNA export from nucleus"/>
    <property type="evidence" value="ECO:0007669"/>
    <property type="project" value="TreeGrafter"/>
</dbReference>
<dbReference type="AlphaFoldDB" id="A0A9N9LG85"/>
<evidence type="ECO:0000313" key="3">
    <source>
        <dbReference type="Proteomes" id="UP000701801"/>
    </source>
</evidence>
<protein>
    <submittedName>
        <fullName evidence="2">Uncharacterized protein</fullName>
    </submittedName>
</protein>
<feature type="region of interest" description="Disordered" evidence="1">
    <location>
        <begin position="98"/>
        <end position="122"/>
    </location>
</feature>
<dbReference type="EMBL" id="CAJVRM010000027">
    <property type="protein sequence ID" value="CAG8971754.1"/>
    <property type="molecule type" value="Genomic_DNA"/>
</dbReference>
<sequence length="592" mass="65523">MSGARADLLQTQLDAAAIQLKDRKNELENVTAEKNSAWDQVKELQNGIVASQKEIAKLKQQAKQDAEKYTKKKDDYDNLSQTWEDDQVEKERLKTEAESLKAGKEAADAATQKAKEDAEESRRDYIQLNSDVQSMRETMEEDLRKQQASQLTREGKTIVSVADFERYKNDSALLSLTTNELEGLKKHLEYYENNDRAMKFTDDTPRVSDIAALVNQSRRTVGQELTQRITTEGGSQTSPVQLTTTGSQTSPVQFTTTGSQSSPGQLTTTGSQTSPIRFTTTVGGFPSTSPIEPTAATPVSPDTPLSMSSIPSPAKLTTTIGGVQSTSPIQATVGTTTGSIVQSSPGQFTIVIGAQQSIAPTPEAQPATVQVTTSETGAQTIRIGMIDEGMQTLTSSRIYGSQTDDTIPEDEVIFSKKTIRHHNLVGCFGYTTKDMLIICRKYSKPLVRRLAVEILDTFPAIFTKLDEATIKWVDPMNESDNPTPPSLLAIMRNPDIVDMPEVASTILDFASYLCFFIFMIECWLARSWVMNMLESNGLTRDWFANLYTHHHSHGGGIMPSVVSEYWVRVWDQFVLSLIKYLGYELETYPLPG</sequence>
<evidence type="ECO:0000256" key="1">
    <source>
        <dbReference type="SAM" id="MobiDB-lite"/>
    </source>
</evidence>
<keyword evidence="3" id="KW-1185">Reference proteome</keyword>
<dbReference type="OrthoDB" id="10296725at2759"/>
<dbReference type="PANTHER" id="PTHR18898">
    <property type="entry name" value="NUCLEOPROTEIN TPR-RELATED"/>
    <property type="match status" value="1"/>
</dbReference>